<evidence type="ECO:0000313" key="2">
    <source>
        <dbReference type="EMBL" id="ELR21710.1"/>
    </source>
</evidence>
<proteinExistence type="predicted"/>
<evidence type="ECO:0000313" key="3">
    <source>
        <dbReference type="Proteomes" id="UP000011083"/>
    </source>
</evidence>
<keyword evidence="1" id="KW-0812">Transmembrane</keyword>
<keyword evidence="3" id="KW-1185">Reference proteome</keyword>
<evidence type="ECO:0000256" key="1">
    <source>
        <dbReference type="SAM" id="Phobius"/>
    </source>
</evidence>
<dbReference type="RefSeq" id="XP_004347092.1">
    <property type="nucleotide sequence ID" value="XM_004347042.1"/>
</dbReference>
<keyword evidence="1" id="KW-1133">Transmembrane helix</keyword>
<dbReference type="VEuPathDB" id="AmoebaDB:ACA1_384330"/>
<feature type="transmembrane region" description="Helical" evidence="1">
    <location>
        <begin position="60"/>
        <end position="81"/>
    </location>
</feature>
<keyword evidence="1" id="KW-0472">Membrane</keyword>
<dbReference type="GeneID" id="14922619"/>
<dbReference type="AlphaFoldDB" id="L8H961"/>
<name>L8H961_ACACF</name>
<dbReference type="EMBL" id="KB007900">
    <property type="protein sequence ID" value="ELR21710.1"/>
    <property type="molecule type" value="Genomic_DNA"/>
</dbReference>
<dbReference type="Proteomes" id="UP000011083">
    <property type="component" value="Unassembled WGS sequence"/>
</dbReference>
<organism evidence="2 3">
    <name type="scientific">Acanthamoeba castellanii (strain ATCC 30010 / Neff)</name>
    <dbReference type="NCBI Taxonomy" id="1257118"/>
    <lineage>
        <taxon>Eukaryota</taxon>
        <taxon>Amoebozoa</taxon>
        <taxon>Discosea</taxon>
        <taxon>Longamoebia</taxon>
        <taxon>Centramoebida</taxon>
        <taxon>Acanthamoebidae</taxon>
        <taxon>Acanthamoeba</taxon>
    </lineage>
</organism>
<dbReference type="OrthoDB" id="444255at2759"/>
<accession>L8H961</accession>
<dbReference type="PANTHER" id="PTHR13627:SF31">
    <property type="entry name" value="RIBITOL 5-PHOSPHATE TRANSFERASE FKRP"/>
    <property type="match status" value="1"/>
</dbReference>
<sequence length="280" mass="32355">MGAHTSPIQDLNVFFMAFLFGLCIYLGRSYILNAIRTRPIFRSIRPLLSHRHSQLASKGFKVALIATFGIGAFLELYYYSWCPVSNSYYQTNLMISREIITTLNDLNAAYWPDFATLLNVVRNEEVNPWDHDVDFSMLHPGDEKLEELLVIFRKHPKLEVAYFPARGLIQLWARGSGGPYGPHADIFLWSVKKQVDTNESWILNDDYTLRITRRKWDEIFPLRTGSWLGKNVTVPRDAHALCRAEYGDGYTTPRLYRLDCLENMLHFRFLPVAEPATKTA</sequence>
<dbReference type="PANTHER" id="PTHR13627">
    <property type="entry name" value="FUKUTIN RELATED PROTEIN"/>
    <property type="match status" value="1"/>
</dbReference>
<gene>
    <name evidence="2" type="ORF">ACA1_384330</name>
</gene>
<protein>
    <submittedName>
        <fullName evidence="2">Uncharacterized protein</fullName>
    </submittedName>
</protein>
<dbReference type="InterPro" id="IPR052613">
    <property type="entry name" value="LicD_transferase"/>
</dbReference>
<reference evidence="2 3" key="1">
    <citation type="journal article" date="2013" name="Genome Biol.">
        <title>Genome of Acanthamoeba castellanii highlights extensive lateral gene transfer and early evolution of tyrosine kinase signaling.</title>
        <authorList>
            <person name="Clarke M."/>
            <person name="Lohan A.J."/>
            <person name="Liu B."/>
            <person name="Lagkouvardos I."/>
            <person name="Roy S."/>
            <person name="Zafar N."/>
            <person name="Bertelli C."/>
            <person name="Schilde C."/>
            <person name="Kianianmomeni A."/>
            <person name="Burglin T.R."/>
            <person name="Frech C."/>
            <person name="Turcotte B."/>
            <person name="Kopec K.O."/>
            <person name="Synnott J.M."/>
            <person name="Choo C."/>
            <person name="Paponov I."/>
            <person name="Finkler A."/>
            <person name="Soon Heng Tan C."/>
            <person name="Hutchins A.P."/>
            <person name="Weinmeier T."/>
            <person name="Rattei T."/>
            <person name="Chu J.S."/>
            <person name="Gimenez G."/>
            <person name="Irimia M."/>
            <person name="Rigden D.J."/>
            <person name="Fitzpatrick D.A."/>
            <person name="Lorenzo-Morales J."/>
            <person name="Bateman A."/>
            <person name="Chiu C.H."/>
            <person name="Tang P."/>
            <person name="Hegemann P."/>
            <person name="Fromm H."/>
            <person name="Raoult D."/>
            <person name="Greub G."/>
            <person name="Miranda-Saavedra D."/>
            <person name="Chen N."/>
            <person name="Nash P."/>
            <person name="Ginger M.L."/>
            <person name="Horn M."/>
            <person name="Schaap P."/>
            <person name="Caler L."/>
            <person name="Loftus B."/>
        </authorList>
    </citation>
    <scope>NUCLEOTIDE SEQUENCE [LARGE SCALE GENOMIC DNA]</scope>
    <source>
        <strain evidence="2 3">Neff</strain>
    </source>
</reference>
<feature type="transmembrane region" description="Helical" evidence="1">
    <location>
        <begin position="12"/>
        <end position="35"/>
    </location>
</feature>
<dbReference type="KEGG" id="acan:ACA1_384330"/>
<dbReference type="OMA" id="YHDETIL"/>